<keyword evidence="3" id="KW-0136">Cellulose degradation</keyword>
<dbReference type="GO" id="GO:0004553">
    <property type="term" value="F:hydrolase activity, hydrolyzing O-glycosyl compounds"/>
    <property type="evidence" value="ECO:0007669"/>
    <property type="project" value="InterPro"/>
</dbReference>
<dbReference type="PIRSF" id="PIRSF001100">
    <property type="entry name" value="Beta_cellobiohydrolase"/>
    <property type="match status" value="1"/>
</dbReference>
<evidence type="ECO:0000256" key="1">
    <source>
        <dbReference type="PIRSR" id="PIRSR001100-1"/>
    </source>
</evidence>
<feature type="active site" description="Proton acceptor" evidence="1">
    <location>
        <position position="406"/>
    </location>
</feature>
<keyword evidence="5" id="KW-1185">Reference proteome</keyword>
<name>A0A1I1S2F7_9ACTN</name>
<dbReference type="SUPFAM" id="SSF51989">
    <property type="entry name" value="Glycosyl hydrolases family 6, cellulases"/>
    <property type="match status" value="1"/>
</dbReference>
<dbReference type="OrthoDB" id="309899at2"/>
<dbReference type="Proteomes" id="UP000199207">
    <property type="component" value="Unassembled WGS sequence"/>
</dbReference>
<dbReference type="GO" id="GO:0030245">
    <property type="term" value="P:cellulose catabolic process"/>
    <property type="evidence" value="ECO:0007669"/>
    <property type="project" value="UniProtKB-KW"/>
</dbReference>
<accession>A0A1I1S2F7</accession>
<dbReference type="PRINTS" id="PR00733">
    <property type="entry name" value="GLHYDRLASE6"/>
</dbReference>
<organism evidence="4 5">
    <name type="scientific">Streptomyces aidingensis</name>
    <dbReference type="NCBI Taxonomy" id="910347"/>
    <lineage>
        <taxon>Bacteria</taxon>
        <taxon>Bacillati</taxon>
        <taxon>Actinomycetota</taxon>
        <taxon>Actinomycetes</taxon>
        <taxon>Kitasatosporales</taxon>
        <taxon>Streptomycetaceae</taxon>
        <taxon>Streptomyces</taxon>
    </lineage>
</organism>
<dbReference type="PANTHER" id="PTHR34876:SF4">
    <property type="entry name" value="1,4-BETA-D-GLUCAN CELLOBIOHYDROLASE C-RELATED"/>
    <property type="match status" value="1"/>
</dbReference>
<feature type="binding site" evidence="2">
    <location>
        <position position="372"/>
    </location>
    <ligand>
        <name>substrate</name>
    </ligand>
</feature>
<keyword evidence="3" id="KW-0624">Polysaccharide degradation</keyword>
<dbReference type="EMBL" id="FOLM01000014">
    <property type="protein sequence ID" value="SFD40784.1"/>
    <property type="molecule type" value="Genomic_DNA"/>
</dbReference>
<proteinExistence type="inferred from homology"/>
<dbReference type="EC" id="3.2.1.-" evidence="3"/>
<gene>
    <name evidence="4" type="ORF">SAMN05421773_114156</name>
</gene>
<feature type="binding site" evidence="2">
    <location>
        <position position="88"/>
    </location>
    <ligand>
        <name>substrate</name>
    </ligand>
</feature>
<keyword evidence="3" id="KW-0119">Carbohydrate metabolism</keyword>
<reference evidence="4 5" key="1">
    <citation type="submission" date="2016-10" db="EMBL/GenBank/DDBJ databases">
        <authorList>
            <person name="de Groot N.N."/>
        </authorList>
    </citation>
    <scope>NUCLEOTIDE SEQUENCE [LARGE SCALE GENOMIC DNA]</scope>
    <source>
        <strain evidence="4 5">CGMCC 4.5739</strain>
    </source>
</reference>
<evidence type="ECO:0000256" key="2">
    <source>
        <dbReference type="PIRSR" id="PIRSR001100-2"/>
    </source>
</evidence>
<comment type="similarity">
    <text evidence="3">Belongs to the glycosyl hydrolase family 6.</text>
</comment>
<sequence>MSLRLLRLRRLRRPGHRRRTGVAAALLLVPALLLTGAGPVAGAHASGPPPRAGNPYQDARLYVNPEWSARAASVPGGEAVAGEPTAVWVERSSAITGPDGPAGRTLGLVDHLDEAVAQDADLIQIVLHGLPNRSCHRLDADGELGPGEVDRYRTEFIDPVIELLADPAYASLEVMALVEPEALANLVVHTGSRPWTTYPCDQALATGDYLLGISYALDRLGELPNVYSYLDASHHGLMGWDDNFHPFADLLHTAATIDGTTVDDVHGIVVNAAGYGATHEPYFGIGDFVHGVSVRQSRWVDWNSYADELSYGQALRQELIGKGFGPDLGLVIDTSRNGWGGPGRPAGSPVTGDVNTYVDGSRIDRRTHTLQWCNQAGAGLGERPAASPGPAGVDAYAWIKPPGESDGSDGTGLPRDHGVLQDRQCEVTDRWGHPTQALPGSPHRGRWFPEHFAGLLANAHPPLD</sequence>
<keyword evidence="3" id="KW-0378">Hydrolase</keyword>
<evidence type="ECO:0000256" key="3">
    <source>
        <dbReference type="RuleBase" id="RU361186"/>
    </source>
</evidence>
<dbReference type="RefSeq" id="WP_093840769.1">
    <property type="nucleotide sequence ID" value="NZ_FOLM01000014.1"/>
</dbReference>
<feature type="binding site" evidence="2">
    <location>
        <position position="400"/>
    </location>
    <ligand>
        <name>substrate</name>
    </ligand>
</feature>
<evidence type="ECO:0000313" key="5">
    <source>
        <dbReference type="Proteomes" id="UP000199207"/>
    </source>
</evidence>
<dbReference type="InterPro" id="IPR036434">
    <property type="entry name" value="Beta_cellobiohydrolase_sf"/>
</dbReference>
<feature type="binding site" evidence="2">
    <location>
        <position position="234"/>
    </location>
    <ligand>
        <name>substrate</name>
    </ligand>
</feature>
<dbReference type="STRING" id="910347.SAMN05421773_114156"/>
<dbReference type="AlphaFoldDB" id="A0A1I1S2F7"/>
<dbReference type="Gene3D" id="3.20.20.40">
    <property type="entry name" value="1, 4-beta cellobiohydrolase"/>
    <property type="match status" value="1"/>
</dbReference>
<feature type="binding site" evidence="2">
    <location>
        <position position="404"/>
    </location>
    <ligand>
        <name>substrate</name>
    </ligand>
</feature>
<dbReference type="Pfam" id="PF01341">
    <property type="entry name" value="Glyco_hydro_6"/>
    <property type="match status" value="1"/>
</dbReference>
<evidence type="ECO:0000313" key="4">
    <source>
        <dbReference type="EMBL" id="SFD40784.1"/>
    </source>
</evidence>
<dbReference type="InterPro" id="IPR016288">
    <property type="entry name" value="Beta_cellobiohydrolase"/>
</dbReference>
<dbReference type="PANTHER" id="PTHR34876">
    <property type="match status" value="1"/>
</dbReference>
<protein>
    <recommendedName>
        <fullName evidence="3">Glucanase</fullName>
        <ecNumber evidence="3">3.2.1.-</ecNumber>
    </recommendedName>
</protein>
<keyword evidence="3" id="KW-0326">Glycosidase</keyword>